<dbReference type="CDD" id="cd00338">
    <property type="entry name" value="Ser_Recombinase"/>
    <property type="match status" value="1"/>
</dbReference>
<dbReference type="EMBL" id="CP070968">
    <property type="protein sequence ID" value="QSF54474.1"/>
    <property type="molecule type" value="Genomic_DNA"/>
</dbReference>
<dbReference type="InterPro" id="IPR036162">
    <property type="entry name" value="Resolvase-like_N_sf"/>
</dbReference>
<dbReference type="PANTHER" id="PTHR30461:SF23">
    <property type="entry name" value="DNA RECOMBINASE-RELATED"/>
    <property type="match status" value="1"/>
</dbReference>
<evidence type="ECO:0000259" key="2">
    <source>
        <dbReference type="PROSITE" id="PS51737"/>
    </source>
</evidence>
<dbReference type="PROSITE" id="PS51736">
    <property type="entry name" value="RECOMBINASES_3"/>
    <property type="match status" value="1"/>
</dbReference>
<feature type="domain" description="Resolvase/invertase-type recombinase catalytic" evidence="1">
    <location>
        <begin position="12"/>
        <end position="153"/>
    </location>
</feature>
<dbReference type="Gene3D" id="3.40.50.1390">
    <property type="entry name" value="Resolvase, N-terminal catalytic domain"/>
    <property type="match status" value="1"/>
</dbReference>
<evidence type="ECO:0000259" key="1">
    <source>
        <dbReference type="PROSITE" id="PS51736"/>
    </source>
</evidence>
<gene>
    <name evidence="3" type="ORF">JX001_01165</name>
</gene>
<dbReference type="SMART" id="SM00857">
    <property type="entry name" value="Resolvase"/>
    <property type="match status" value="1"/>
</dbReference>
<proteinExistence type="predicted"/>
<keyword evidence="4" id="KW-1185">Reference proteome</keyword>
<dbReference type="PANTHER" id="PTHR30461">
    <property type="entry name" value="DNA-INVERTASE FROM LAMBDOID PROPHAGE"/>
    <property type="match status" value="1"/>
</dbReference>
<dbReference type="InterPro" id="IPR038109">
    <property type="entry name" value="DNA_bind_recomb_sf"/>
</dbReference>
<accession>A0ABX7LRW3</accession>
<dbReference type="Pfam" id="PF07508">
    <property type="entry name" value="Recombinase"/>
    <property type="match status" value="1"/>
</dbReference>
<name>A0ABX7LRW3_9CAUL</name>
<feature type="domain" description="Recombinase" evidence="2">
    <location>
        <begin position="160"/>
        <end position="311"/>
    </location>
</feature>
<dbReference type="Pfam" id="PF13408">
    <property type="entry name" value="Zn_ribbon_recom"/>
    <property type="match status" value="1"/>
</dbReference>
<dbReference type="Pfam" id="PF00239">
    <property type="entry name" value="Resolvase"/>
    <property type="match status" value="1"/>
</dbReference>
<dbReference type="Proteomes" id="UP000662957">
    <property type="component" value="Chromosome"/>
</dbReference>
<evidence type="ECO:0000313" key="3">
    <source>
        <dbReference type="EMBL" id="QSF54474.1"/>
    </source>
</evidence>
<dbReference type="InterPro" id="IPR025827">
    <property type="entry name" value="Zn_ribbon_recom_dom"/>
</dbReference>
<dbReference type="InterPro" id="IPR011109">
    <property type="entry name" value="DNA_bind_recombinase_dom"/>
</dbReference>
<organism evidence="3 4">
    <name type="scientific">Brevundimonas fontaquae</name>
    <dbReference type="NCBI Taxonomy" id="2813778"/>
    <lineage>
        <taxon>Bacteria</taxon>
        <taxon>Pseudomonadati</taxon>
        <taxon>Pseudomonadota</taxon>
        <taxon>Alphaproteobacteria</taxon>
        <taxon>Caulobacterales</taxon>
        <taxon>Caulobacteraceae</taxon>
        <taxon>Brevundimonas</taxon>
    </lineage>
</organism>
<dbReference type="Gene3D" id="3.90.1750.20">
    <property type="entry name" value="Putative Large Serine Recombinase, Chain B, Domain 2"/>
    <property type="match status" value="1"/>
</dbReference>
<dbReference type="PROSITE" id="PS51737">
    <property type="entry name" value="RECOMBINASE_DNA_BIND"/>
    <property type="match status" value="1"/>
</dbReference>
<dbReference type="InterPro" id="IPR050639">
    <property type="entry name" value="SSR_resolvase"/>
</dbReference>
<evidence type="ECO:0000313" key="4">
    <source>
        <dbReference type="Proteomes" id="UP000662957"/>
    </source>
</evidence>
<sequence length="710" mass="79155">MFDKPLPPPGSRAILLGRFSDSHQNPMSADDQIAVLRADCERHGWVVVGEFQDKAKSGRSVARRTGYLDAMAAAEAGLADVICVFHLDRLGRNARELHHANYRLKDANVVIYTHDKGVMSRMEFSLFAEIAEMESEKIAERTTRGRLAAATRGKIMGEPPYGFHHVNELDESGNPKLNSRGAHIKRLEIDPVTSRVVLRVNEDFDAGKSPHQIAVELTKEGIPTPEGGKMWHPNTIIGVSRSMSGLLRNPIIVGKVIHGKVKTSYDEKTGRVTRRKNDVADRIEHDAPWLRIVPQDIWDRNQERLSRRPPSKLRDRRRPTYLLSGLVRCGMCGGPFNQVATNMGCTAHRMKACANARRVRREALEQVVLEGLAQRLSRPSIVEWFIPEYLREQGPARAEGGDRYERSKLRLGEVEREINNLISQAKSGASGYAAALINDNLNTLGAEKDRLDREMRAGPPAAPASLTTEVLTQRIAVLLQNLGVALTGDERDATRAKAILRGLISKITVSPYDAEGRRPDGRGAGAVRVMVEGEISRLVDHAMLDRKIMHGRGAEDVHGLPIATFRFWVDLHRTLTAEEEGIWRDTAIIARLLDDADRPLPFSEMISAFNDRGREPTALEVKLDETRARIALAQFRRDGSVRSIRLGQTNRGWVWNDRDLTDEQWRALYEQQTSSRPPRFSGAYAQATFEPIRASAPEADVTVVGSGAIT</sequence>
<dbReference type="SUPFAM" id="SSF53041">
    <property type="entry name" value="Resolvase-like"/>
    <property type="match status" value="1"/>
</dbReference>
<dbReference type="InterPro" id="IPR006119">
    <property type="entry name" value="Resolv_N"/>
</dbReference>
<protein>
    <submittedName>
        <fullName evidence="3">Recombinase family protein</fullName>
    </submittedName>
</protein>
<reference evidence="3 4" key="1">
    <citation type="submission" date="2021-02" db="EMBL/GenBank/DDBJ databases">
        <title>Brevundimonas sp. CS1 genome sequence.</title>
        <authorList>
            <person name="Lee K."/>
            <person name="Choi Y.-J."/>
            <person name="Son H.-R."/>
        </authorList>
    </citation>
    <scope>NUCLEOTIDE SEQUENCE [LARGE SCALE GENOMIC DNA]</scope>
    <source>
        <strain evidence="3 4">CS1</strain>
    </source>
</reference>
<dbReference type="RefSeq" id="WP_205681962.1">
    <property type="nucleotide sequence ID" value="NZ_CP070968.1"/>
</dbReference>